<feature type="domain" description="Cytochrome c" evidence="18">
    <location>
        <begin position="64"/>
        <end position="145"/>
    </location>
</feature>
<dbReference type="Gene3D" id="1.10.760.10">
    <property type="entry name" value="Cytochrome c-like domain"/>
    <property type="match status" value="2"/>
</dbReference>
<comment type="catalytic activity">
    <reaction evidence="12 14">
        <text>L-cysteinyl-[SoxY protein] + thiosulfate + 2 Fe(III)-[cytochrome c] = S-sulfosulfanyl-L-cysteinyl-[SoxY protein] + 2 Fe(II)-[cytochrome c] + 2 H(+)</text>
        <dbReference type="Rhea" id="RHEA:56720"/>
        <dbReference type="Rhea" id="RHEA-COMP:10350"/>
        <dbReference type="Rhea" id="RHEA-COMP:14328"/>
        <dbReference type="Rhea" id="RHEA-COMP:14399"/>
        <dbReference type="Rhea" id="RHEA-COMP:14691"/>
        <dbReference type="ChEBI" id="CHEBI:15378"/>
        <dbReference type="ChEBI" id="CHEBI:29033"/>
        <dbReference type="ChEBI" id="CHEBI:29034"/>
        <dbReference type="ChEBI" id="CHEBI:29950"/>
        <dbReference type="ChEBI" id="CHEBI:33542"/>
        <dbReference type="ChEBI" id="CHEBI:139321"/>
        <dbReference type="EC" id="2.8.5.2"/>
    </reaction>
</comment>
<evidence type="ECO:0000256" key="9">
    <source>
        <dbReference type="ARBA" id="ARBA00022982"/>
    </source>
</evidence>
<dbReference type="InterPro" id="IPR025710">
    <property type="entry name" value="SoxA"/>
</dbReference>
<keyword evidence="3 14" id="KW-0813">Transport</keyword>
<keyword evidence="4 14" id="KW-0349">Heme</keyword>
<dbReference type="GO" id="GO:0020037">
    <property type="term" value="F:heme binding"/>
    <property type="evidence" value="ECO:0007669"/>
    <property type="project" value="InterPro"/>
</dbReference>
<dbReference type="InterPro" id="IPR009056">
    <property type="entry name" value="Cyt_c-like_dom"/>
</dbReference>
<dbReference type="Proteomes" id="UP000218765">
    <property type="component" value="Chromosome"/>
</dbReference>
<evidence type="ECO:0000256" key="12">
    <source>
        <dbReference type="ARBA" id="ARBA00048077"/>
    </source>
</evidence>
<dbReference type="KEGG" id="ttc:FOKN1_1149"/>
<evidence type="ECO:0000256" key="2">
    <source>
        <dbReference type="ARBA" id="ARBA00011530"/>
    </source>
</evidence>
<protein>
    <recommendedName>
        <fullName evidence="14">SoxAX cytochrome complex subunit A</fullName>
        <ecNumber evidence="14">2.8.5.2</ecNumber>
    </recommendedName>
    <alternativeName>
        <fullName evidence="14">Protein SoxA</fullName>
    </alternativeName>
    <alternativeName>
        <fullName evidence="14">Sulfur oxidizing protein A</fullName>
    </alternativeName>
    <alternativeName>
        <fullName evidence="14">Thiosulfate-oxidizing multienzyme system protein SoxA</fullName>
    </alternativeName>
</protein>
<evidence type="ECO:0000256" key="3">
    <source>
        <dbReference type="ARBA" id="ARBA00022448"/>
    </source>
</evidence>
<keyword evidence="20" id="KW-1185">Reference proteome</keyword>
<feature type="binding site" description="covalent" evidence="16">
    <location>
        <position position="81"/>
    </location>
    <ligand>
        <name>heme c</name>
        <dbReference type="ChEBI" id="CHEBI:61717"/>
        <label>1</label>
    </ligand>
</feature>
<keyword evidence="10 14" id="KW-0408">Iron</keyword>
<dbReference type="EC" id="2.8.5.2" evidence="14"/>
<keyword evidence="7" id="KW-0732">Signal</keyword>
<feature type="binding site" description="axial binding residue" evidence="17">
    <location>
        <position position="181"/>
    </location>
    <ligand>
        <name>heme c</name>
        <dbReference type="ChEBI" id="CHEBI:61717"/>
        <label>2</label>
    </ligand>
    <ligandPart>
        <name>Fe</name>
        <dbReference type="ChEBI" id="CHEBI:18248"/>
    </ligandPart>
</feature>
<feature type="binding site" evidence="16">
    <location>
        <position position="220"/>
    </location>
    <ligand>
        <name>substrate</name>
    </ligand>
</feature>
<evidence type="ECO:0000256" key="6">
    <source>
        <dbReference type="ARBA" id="ARBA00022723"/>
    </source>
</evidence>
<dbReference type="NCBIfam" id="TIGR04484">
    <property type="entry name" value="thiosulf_SoxA"/>
    <property type="match status" value="1"/>
</dbReference>
<dbReference type="GO" id="GO:0070069">
    <property type="term" value="C:cytochrome complex"/>
    <property type="evidence" value="ECO:0007669"/>
    <property type="project" value="InterPro"/>
</dbReference>
<dbReference type="GO" id="GO:0009055">
    <property type="term" value="F:electron transfer activity"/>
    <property type="evidence" value="ECO:0007669"/>
    <property type="project" value="InterPro"/>
</dbReference>
<dbReference type="GO" id="GO:0046872">
    <property type="term" value="F:metal ion binding"/>
    <property type="evidence" value="ECO:0007669"/>
    <property type="project" value="UniProtKB-KW"/>
</dbReference>
<evidence type="ECO:0000256" key="17">
    <source>
        <dbReference type="PIRSR" id="PIRSR038455-3"/>
    </source>
</evidence>
<evidence type="ECO:0000256" key="7">
    <source>
        <dbReference type="ARBA" id="ARBA00022729"/>
    </source>
</evidence>
<comment type="subunit">
    <text evidence="2 14">Heterodimer of SoxA and SoxX.</text>
</comment>
<feature type="active site" description="Cysteine persulfide intermediate" evidence="15">
    <location>
        <position position="224"/>
    </location>
</feature>
<keyword evidence="5 14" id="KW-0808">Transferase</keyword>
<feature type="binding site" description="axial binding residue" evidence="17">
    <location>
        <position position="224"/>
    </location>
    <ligand>
        <name>heme c</name>
        <dbReference type="ChEBI" id="CHEBI:61717"/>
        <label>2</label>
    </ligand>
    <ligandPart>
        <name>Fe</name>
        <dbReference type="ChEBI" id="CHEBI:18248"/>
    </ligandPart>
</feature>
<evidence type="ECO:0000256" key="8">
    <source>
        <dbReference type="ARBA" id="ARBA00022764"/>
    </source>
</evidence>
<evidence type="ECO:0000256" key="5">
    <source>
        <dbReference type="ARBA" id="ARBA00022679"/>
    </source>
</evidence>
<dbReference type="GO" id="GO:0042597">
    <property type="term" value="C:periplasmic space"/>
    <property type="evidence" value="ECO:0007669"/>
    <property type="project" value="UniProtKB-SubCell"/>
</dbReference>
<comment type="catalytic activity">
    <reaction evidence="13 14">
        <text>S-sulfanyl-L-cysteinyl-[SoxY protein] + thiosulfate + 2 Fe(III)-[cytochrome c] = S-(2-sulfodisulfanyl)-L-cysteinyl-[SoxY protein] + 2 Fe(II)-[cytochrome c] + 2 H(+)</text>
        <dbReference type="Rhea" id="RHEA:51224"/>
        <dbReference type="Rhea" id="RHEA-COMP:10350"/>
        <dbReference type="Rhea" id="RHEA-COMP:14399"/>
        <dbReference type="Rhea" id="RHEA-COMP:14689"/>
        <dbReference type="Rhea" id="RHEA-COMP:14690"/>
        <dbReference type="ChEBI" id="CHEBI:15378"/>
        <dbReference type="ChEBI" id="CHEBI:29033"/>
        <dbReference type="ChEBI" id="CHEBI:29034"/>
        <dbReference type="ChEBI" id="CHEBI:33542"/>
        <dbReference type="ChEBI" id="CHEBI:61963"/>
        <dbReference type="ChEBI" id="CHEBI:140664"/>
        <dbReference type="EC" id="2.8.5.2"/>
    </reaction>
</comment>
<keyword evidence="6 14" id="KW-0479">Metal-binding</keyword>
<dbReference type="InterPro" id="IPR036909">
    <property type="entry name" value="Cyt_c-like_dom_sf"/>
</dbReference>
<sequence length="263" mass="29830">MVPQPASATPQEDLKEFRTYFEKRFPDVPMNDYVNGVYALDEASREQWEAIEDFPPYEIDISAGKEMFNTPFKNGKTYASCFENDGKGIRQNYPYFDTKSGEVVTLEGAINACRVKNGEEPLGWKKGKIAQISAYMAYTSRGNEIDIEIPDDERAMEAYERGKAHFYAKRGQLNMACADCHVYNAGRNVRADLLSPALGHVTHFPVYRSKWGELGTLHRRYGGCNKQVRAKPFPAQSDEYKALEYFHTYMSNGLEVNGPGARK</sequence>
<keyword evidence="8 14" id="KW-0574">Periplasm</keyword>
<dbReference type="GO" id="GO:0016669">
    <property type="term" value="F:oxidoreductase activity, acting on a sulfur group of donors, cytochrome as acceptor"/>
    <property type="evidence" value="ECO:0007669"/>
    <property type="project" value="InterPro"/>
</dbReference>
<dbReference type="Pfam" id="PF21342">
    <property type="entry name" value="SoxA-TsdA_cyt-c"/>
    <property type="match status" value="1"/>
</dbReference>
<proteinExistence type="inferred from homology"/>
<evidence type="ECO:0000256" key="14">
    <source>
        <dbReference type="PIRNR" id="PIRNR038455"/>
    </source>
</evidence>
<dbReference type="GO" id="GO:0016740">
    <property type="term" value="F:transferase activity"/>
    <property type="evidence" value="ECO:0007669"/>
    <property type="project" value="UniProtKB-KW"/>
</dbReference>
<evidence type="ECO:0000313" key="20">
    <source>
        <dbReference type="Proteomes" id="UP000218765"/>
    </source>
</evidence>
<dbReference type="GO" id="GO:0019417">
    <property type="term" value="P:sulfur oxidation"/>
    <property type="evidence" value="ECO:0007669"/>
    <property type="project" value="InterPro"/>
</dbReference>
<evidence type="ECO:0000256" key="13">
    <source>
        <dbReference type="ARBA" id="ARBA00048423"/>
    </source>
</evidence>
<dbReference type="PIRSF" id="PIRSF038455">
    <property type="entry name" value="SoxA"/>
    <property type="match status" value="1"/>
</dbReference>
<evidence type="ECO:0000256" key="4">
    <source>
        <dbReference type="ARBA" id="ARBA00022617"/>
    </source>
</evidence>
<evidence type="ECO:0000256" key="10">
    <source>
        <dbReference type="ARBA" id="ARBA00023004"/>
    </source>
</evidence>
<dbReference type="AlphaFoldDB" id="A0A1Z4VQF4"/>
<evidence type="ECO:0000256" key="15">
    <source>
        <dbReference type="PIRSR" id="PIRSR038455-1"/>
    </source>
</evidence>
<evidence type="ECO:0000256" key="11">
    <source>
        <dbReference type="ARBA" id="ARBA00025746"/>
    </source>
</evidence>
<evidence type="ECO:0000256" key="16">
    <source>
        <dbReference type="PIRSR" id="PIRSR038455-2"/>
    </source>
</evidence>
<keyword evidence="9 14" id="KW-0249">Electron transport</keyword>
<evidence type="ECO:0000259" key="18">
    <source>
        <dbReference type="Pfam" id="PF21342"/>
    </source>
</evidence>
<dbReference type="EMBL" id="AP018052">
    <property type="protein sequence ID" value="BAZ93548.1"/>
    <property type="molecule type" value="Genomic_DNA"/>
</dbReference>
<name>A0A1Z4VQF4_9GAMM</name>
<dbReference type="SUPFAM" id="SSF46626">
    <property type="entry name" value="Cytochrome c"/>
    <property type="match status" value="2"/>
</dbReference>
<feature type="binding site" description="covalent" evidence="16">
    <location>
        <position position="180"/>
    </location>
    <ligand>
        <name>heme c</name>
        <dbReference type="ChEBI" id="CHEBI:61717"/>
        <label>2</label>
    </ligand>
</feature>
<accession>A0A1Z4VQF4</accession>
<evidence type="ECO:0000256" key="1">
    <source>
        <dbReference type="ARBA" id="ARBA00004418"/>
    </source>
</evidence>
<reference evidence="19 20" key="1">
    <citation type="submission" date="2017-05" db="EMBL/GenBank/DDBJ databases">
        <title>Thiocyanate degradation by Thiohalobacter thiocyanaticus FOKN1.</title>
        <authorList>
            <person name="Oshiki M."/>
            <person name="Fukushima T."/>
            <person name="Kawano S."/>
            <person name="Nakagawa J."/>
        </authorList>
    </citation>
    <scope>NUCLEOTIDE SEQUENCE [LARGE SCALE GENOMIC DNA]</scope>
    <source>
        <strain evidence="19 20">FOKN1</strain>
    </source>
</reference>
<comment type="similarity">
    <text evidence="11 14">Belongs to the SoxA family.</text>
</comment>
<evidence type="ECO:0000313" key="19">
    <source>
        <dbReference type="EMBL" id="BAZ93548.1"/>
    </source>
</evidence>
<feature type="binding site" description="axial binding residue" evidence="17">
    <location>
        <position position="113"/>
    </location>
    <ligand>
        <name>heme c</name>
        <dbReference type="ChEBI" id="CHEBI:61717"/>
        <label>1</label>
    </ligand>
    <ligandPart>
        <name>Fe</name>
        <dbReference type="ChEBI" id="CHEBI:18248"/>
    </ligandPart>
</feature>
<comment type="cofactor">
    <cofactor evidence="16">
        <name>heme</name>
        <dbReference type="ChEBI" id="CHEBI:30413"/>
    </cofactor>
    <text evidence="16">Binds 2 heme groups per subunit.</text>
</comment>
<feature type="binding site" description="covalent" evidence="16">
    <location>
        <position position="177"/>
    </location>
    <ligand>
        <name>heme c</name>
        <dbReference type="ChEBI" id="CHEBI:61717"/>
        <label>2</label>
    </ligand>
</feature>
<gene>
    <name evidence="19" type="ORF">FOKN1_1149</name>
</gene>
<organism evidence="19 20">
    <name type="scientific">Thiohalobacter thiocyanaticus</name>
    <dbReference type="NCBI Taxonomy" id="585455"/>
    <lineage>
        <taxon>Bacteria</taxon>
        <taxon>Pseudomonadati</taxon>
        <taxon>Pseudomonadota</taxon>
        <taxon>Gammaproteobacteria</taxon>
        <taxon>Thiohalobacterales</taxon>
        <taxon>Thiohalobacteraceae</taxon>
        <taxon>Thiohalobacter</taxon>
    </lineage>
</organism>
<comment type="subcellular location">
    <subcellularLocation>
        <location evidence="1 14">Periplasm</location>
    </subcellularLocation>
</comment>